<dbReference type="InterPro" id="IPR027417">
    <property type="entry name" value="P-loop_NTPase"/>
</dbReference>
<protein>
    <recommendedName>
        <fullName evidence="1">Putative endonuclease Z1 domain-containing protein</fullName>
    </recommendedName>
</protein>
<dbReference type="Proteomes" id="UP000261764">
    <property type="component" value="Chromosome I"/>
</dbReference>
<name>A0A292IIE8_9MOLU</name>
<feature type="domain" description="Putative endonuclease Z1" evidence="1">
    <location>
        <begin position="288"/>
        <end position="500"/>
    </location>
</feature>
<dbReference type="KEGG" id="mamp:MAMA39_03350"/>
<gene>
    <name evidence="2" type="ORF">MAMA39_03350</name>
</gene>
<keyword evidence="3" id="KW-1185">Reference proteome</keyword>
<accession>A0A292IIE8</accession>
<evidence type="ECO:0000259" key="1">
    <source>
        <dbReference type="Pfam" id="PF10593"/>
    </source>
</evidence>
<proteinExistence type="predicted"/>
<dbReference type="RefSeq" id="WP_343251802.1">
    <property type="nucleotide sequence ID" value="NZ_HG937516.1"/>
</dbReference>
<organism evidence="2 3">
    <name type="scientific">Mycoplasma amphoriforme A39</name>
    <dbReference type="NCBI Taxonomy" id="572419"/>
    <lineage>
        <taxon>Bacteria</taxon>
        <taxon>Bacillati</taxon>
        <taxon>Mycoplasmatota</taxon>
        <taxon>Mollicutes</taxon>
        <taxon>Mycoplasmataceae</taxon>
        <taxon>Mycoplasma</taxon>
    </lineage>
</organism>
<evidence type="ECO:0000313" key="2">
    <source>
        <dbReference type="EMBL" id="CDN40455.1"/>
    </source>
</evidence>
<dbReference type="InterPro" id="IPR018310">
    <property type="entry name" value="Put_endonuclease_Z1-dom"/>
</dbReference>
<sequence>MEISQAIKVAISQFQASNHEAHFFDYCKKSGLDDSAIKKIMTKAADVISTLGDRPSGLKGLLVGKVQSGKTSTFSACISRAFSKNYDIAIVLSGRDNVLNKQTFERLKATFTKNDFSTGINVYQVKEVIASQDNKTFVDELNKAIINKHKTIFVSLKNQQIEKLTELLCIPIFKNVKFLIVDDEGDLASFNTAEHKSSESATYRMLNEMLKKMNQNFSFLSVTATPQAHILLAQTDFIKPDFIFTIEPGAAYMGLKDFFGRDYLNYIIKVANEEKQAIENEREQTPESFKTAILYYLVSAAIFHLENQKIQKTAMLVHTAKEILQHNMIADKINSYKKTLERFLKIPDSGEGEKLITQIKRIYGQYRTQIPWHDRFIDLMLCHLNFLSVNVVNSEIDDPLYKDAPNNIVVGSSMIERGVTFDNLLTTYITNRAEDAIAIDTALQRGRWFGYRRKYEHLMRIFILEHLLTNFKEQILEHDNYLWDILTNAEQKRLPFTQIEKKLLISSDDLVATHKVKQSRISFDRYLVNNNLNRSAELRKYCDQIFQKVVEDNQLVHCQVGDGNTFRMLKEGSINKMKAIFDLPDRYQFFASAIGIDPNNWSLFEDEVLSLFENKITIAIMDNNLAISKIRKRMIHEDGTVELFQPKNVSGNKYVGDKDWHKVHEFTDSMIIQIHNIYVEATHRLQKFIAIVLPKKIHTNFVMTKEGKKNNT</sequence>
<dbReference type="AlphaFoldDB" id="A0A292IIE8"/>
<reference evidence="2 3" key="1">
    <citation type="journal article" date="2015" name="Clin. Infect. Dis.">
        <title>Genomic Investigations unmask Mycoplasma amphoriforme, a new respiratory pathogen.</title>
        <authorList>
            <person name="Gillespie S.H."/>
            <person name="Ling C.L."/>
            <person name="Oravcova K."/>
            <person name="Pinheiro M."/>
            <person name="Wells L."/>
            <person name="Bryant J.M."/>
            <person name="McHugh T.D."/>
            <person name="Bebear C."/>
            <person name="Webster D."/>
            <person name="Harris S.R."/>
            <person name="Seth-Smith H.M."/>
            <person name="Thomson N.R."/>
        </authorList>
    </citation>
    <scope>NUCLEOTIDE SEQUENCE [LARGE SCALE GENOMIC DNA]</scope>
    <source>
        <strain evidence="2 3">A39</strain>
    </source>
</reference>
<dbReference type="SUPFAM" id="SSF52540">
    <property type="entry name" value="P-loop containing nucleoside triphosphate hydrolases"/>
    <property type="match status" value="1"/>
</dbReference>
<evidence type="ECO:0000313" key="3">
    <source>
        <dbReference type="Proteomes" id="UP000261764"/>
    </source>
</evidence>
<dbReference type="EMBL" id="HG937516">
    <property type="protein sequence ID" value="CDN40455.1"/>
    <property type="molecule type" value="Genomic_DNA"/>
</dbReference>
<dbReference type="Gene3D" id="3.40.50.300">
    <property type="entry name" value="P-loop containing nucleotide triphosphate hydrolases"/>
    <property type="match status" value="1"/>
</dbReference>
<dbReference type="Pfam" id="PF10593">
    <property type="entry name" value="Z1"/>
    <property type="match status" value="1"/>
</dbReference>